<dbReference type="InterPro" id="IPR038705">
    <property type="entry name" value="YabP_sf"/>
</dbReference>
<gene>
    <name evidence="2" type="ORF">H9810_03755</name>
</gene>
<organism evidence="2 3">
    <name type="scientific">Candidatus Gemmiger excrementavium</name>
    <dbReference type="NCBI Taxonomy" id="2838608"/>
    <lineage>
        <taxon>Bacteria</taxon>
        <taxon>Bacillati</taxon>
        <taxon>Bacillota</taxon>
        <taxon>Clostridia</taxon>
        <taxon>Eubacteriales</taxon>
        <taxon>Gemmiger</taxon>
    </lineage>
</organism>
<dbReference type="AlphaFoldDB" id="A0A9D2F1B9"/>
<proteinExistence type="predicted"/>
<evidence type="ECO:0000256" key="1">
    <source>
        <dbReference type="SAM" id="MobiDB-lite"/>
    </source>
</evidence>
<protein>
    <submittedName>
        <fullName evidence="2">Sporulation protein YabP</fullName>
    </submittedName>
</protein>
<dbReference type="Pfam" id="PF07873">
    <property type="entry name" value="YabP"/>
    <property type="match status" value="1"/>
</dbReference>
<feature type="region of interest" description="Disordered" evidence="1">
    <location>
        <begin position="1"/>
        <end position="37"/>
    </location>
</feature>
<comment type="caution">
    <text evidence="2">The sequence shown here is derived from an EMBL/GenBank/DDBJ whole genome shotgun (WGS) entry which is preliminary data.</text>
</comment>
<accession>A0A9D2F1B9</accession>
<reference evidence="2" key="2">
    <citation type="submission" date="2021-04" db="EMBL/GenBank/DDBJ databases">
        <authorList>
            <person name="Gilroy R."/>
        </authorList>
    </citation>
    <scope>NUCLEOTIDE SEQUENCE</scope>
    <source>
        <strain evidence="2">3436</strain>
    </source>
</reference>
<dbReference type="Proteomes" id="UP000824031">
    <property type="component" value="Unassembled WGS sequence"/>
</dbReference>
<reference evidence="2" key="1">
    <citation type="journal article" date="2021" name="PeerJ">
        <title>Extensive microbial diversity within the chicken gut microbiome revealed by metagenomics and culture.</title>
        <authorList>
            <person name="Gilroy R."/>
            <person name="Ravi A."/>
            <person name="Getino M."/>
            <person name="Pursley I."/>
            <person name="Horton D.L."/>
            <person name="Alikhan N.F."/>
            <person name="Baker D."/>
            <person name="Gharbi K."/>
            <person name="Hall N."/>
            <person name="Watson M."/>
            <person name="Adriaenssens E.M."/>
            <person name="Foster-Nyarko E."/>
            <person name="Jarju S."/>
            <person name="Secka A."/>
            <person name="Antonio M."/>
            <person name="Oren A."/>
            <person name="Chaudhuri R.R."/>
            <person name="La Ragione R."/>
            <person name="Hildebrand F."/>
            <person name="Pallen M.J."/>
        </authorList>
    </citation>
    <scope>NUCLEOTIDE SEQUENCE</scope>
    <source>
        <strain evidence="2">3436</strain>
    </source>
</reference>
<dbReference type="EMBL" id="DXBO01000049">
    <property type="protein sequence ID" value="HIZ47818.1"/>
    <property type="molecule type" value="Genomic_DNA"/>
</dbReference>
<sequence>MVSLYRQQRGRGNTAMPETKTEPVRTNAVAADAQPRSHSLALRDRRQLAVTGVSRIISCDENAAVLETPLGNLTIGGQELQVSELSVHSGQVQLSGRIEYLQYAENRQSGGGLLARLFR</sequence>
<evidence type="ECO:0000313" key="2">
    <source>
        <dbReference type="EMBL" id="HIZ47818.1"/>
    </source>
</evidence>
<evidence type="ECO:0000313" key="3">
    <source>
        <dbReference type="Proteomes" id="UP000824031"/>
    </source>
</evidence>
<dbReference type="Gene3D" id="2.60.40.2000">
    <property type="match status" value="1"/>
</dbReference>
<name>A0A9D2F1B9_9FIRM</name>
<dbReference type="InterPro" id="IPR022476">
    <property type="entry name" value="Spore_YabP/YqfC"/>
</dbReference>